<gene>
    <name evidence="1" type="ORF">Pfra01_000297600</name>
</gene>
<name>A0A9W6WYE2_9STRA</name>
<sequence length="167" mass="18870">MEWTSNSDKTTPNEKISAYLLPSITSGAIQRDVPMPAVMVWSCRSRETPKSVNFAPMDRFNRIFARLQVAMQDWRRERMEIRESMAHLESYSGLLLVKATLVVCGLVCVQKTAQIPTTHKLEQNAEVGKRVPRNANKFNDLGMIQYSRNLGFGEEIVHVLEAGACGR</sequence>
<protein>
    <submittedName>
        <fullName evidence="1">Unnamed protein product</fullName>
    </submittedName>
</protein>
<evidence type="ECO:0000313" key="2">
    <source>
        <dbReference type="Proteomes" id="UP001165121"/>
    </source>
</evidence>
<proteinExistence type="predicted"/>
<evidence type="ECO:0000313" key="1">
    <source>
        <dbReference type="EMBL" id="GMF21712.1"/>
    </source>
</evidence>
<dbReference type="AlphaFoldDB" id="A0A9W6WYE2"/>
<keyword evidence="2" id="KW-1185">Reference proteome</keyword>
<reference evidence="1" key="1">
    <citation type="submission" date="2023-04" db="EMBL/GenBank/DDBJ databases">
        <title>Phytophthora fragariaefolia NBRC 109709.</title>
        <authorList>
            <person name="Ichikawa N."/>
            <person name="Sato H."/>
            <person name="Tonouchi N."/>
        </authorList>
    </citation>
    <scope>NUCLEOTIDE SEQUENCE</scope>
    <source>
        <strain evidence="1">NBRC 109709</strain>
    </source>
</reference>
<accession>A0A9W6WYE2</accession>
<dbReference type="EMBL" id="BSXT01000235">
    <property type="protein sequence ID" value="GMF21712.1"/>
    <property type="molecule type" value="Genomic_DNA"/>
</dbReference>
<comment type="caution">
    <text evidence="1">The sequence shown here is derived from an EMBL/GenBank/DDBJ whole genome shotgun (WGS) entry which is preliminary data.</text>
</comment>
<organism evidence="1 2">
    <name type="scientific">Phytophthora fragariaefolia</name>
    <dbReference type="NCBI Taxonomy" id="1490495"/>
    <lineage>
        <taxon>Eukaryota</taxon>
        <taxon>Sar</taxon>
        <taxon>Stramenopiles</taxon>
        <taxon>Oomycota</taxon>
        <taxon>Peronosporomycetes</taxon>
        <taxon>Peronosporales</taxon>
        <taxon>Peronosporaceae</taxon>
        <taxon>Phytophthora</taxon>
    </lineage>
</organism>
<dbReference type="Proteomes" id="UP001165121">
    <property type="component" value="Unassembled WGS sequence"/>
</dbReference>